<feature type="compositionally biased region" description="Gly residues" evidence="1">
    <location>
        <begin position="334"/>
        <end position="343"/>
    </location>
</feature>
<dbReference type="PROSITE" id="PS50191">
    <property type="entry name" value="CRAL_TRIO"/>
    <property type="match status" value="1"/>
</dbReference>
<feature type="compositionally biased region" description="Basic and acidic residues" evidence="1">
    <location>
        <begin position="471"/>
        <end position="489"/>
    </location>
</feature>
<dbReference type="SUPFAM" id="SSF46938">
    <property type="entry name" value="CRAL/TRIO N-terminal domain"/>
    <property type="match status" value="1"/>
</dbReference>
<dbReference type="InterPro" id="IPR036865">
    <property type="entry name" value="CRAL-TRIO_dom_sf"/>
</dbReference>
<dbReference type="SMART" id="SM01100">
    <property type="entry name" value="CRAL_TRIO_N"/>
    <property type="match status" value="1"/>
</dbReference>
<feature type="region of interest" description="Disordered" evidence="1">
    <location>
        <begin position="319"/>
        <end position="497"/>
    </location>
</feature>
<dbReference type="OrthoDB" id="30289at2759"/>
<reference evidence="3 4" key="1">
    <citation type="submission" date="2020-11" db="EMBL/GenBank/DDBJ databases">
        <title>Kefir isolates.</title>
        <authorList>
            <person name="Marcisauskas S."/>
            <person name="Kim Y."/>
            <person name="Blasche S."/>
        </authorList>
    </citation>
    <scope>NUCLEOTIDE SEQUENCE [LARGE SCALE GENOMIC DNA]</scope>
    <source>
        <strain evidence="3 4">KR</strain>
    </source>
</reference>
<dbReference type="PANTHER" id="PTHR45657:SF3">
    <property type="entry name" value="TRANSPORTER, PUTATIVE (AFU_ORTHOLOGUE AFUA_5G09260)-RELATED"/>
    <property type="match status" value="1"/>
</dbReference>
<dbReference type="Proteomes" id="UP000777482">
    <property type="component" value="Unassembled WGS sequence"/>
</dbReference>
<organism evidence="3 4">
    <name type="scientific">Rhodotorula mucilaginosa</name>
    <name type="common">Yeast</name>
    <name type="synonym">Rhodotorula rubra</name>
    <dbReference type="NCBI Taxonomy" id="5537"/>
    <lineage>
        <taxon>Eukaryota</taxon>
        <taxon>Fungi</taxon>
        <taxon>Dikarya</taxon>
        <taxon>Basidiomycota</taxon>
        <taxon>Pucciniomycotina</taxon>
        <taxon>Microbotryomycetes</taxon>
        <taxon>Sporidiobolales</taxon>
        <taxon>Sporidiobolaceae</taxon>
        <taxon>Rhodotorula</taxon>
    </lineage>
</organism>
<dbReference type="InterPro" id="IPR001251">
    <property type="entry name" value="CRAL-TRIO_dom"/>
</dbReference>
<feature type="compositionally biased region" description="Basic and acidic residues" evidence="1">
    <location>
        <begin position="344"/>
        <end position="369"/>
    </location>
</feature>
<dbReference type="Pfam" id="PF03765">
    <property type="entry name" value="CRAL_TRIO_N"/>
    <property type="match status" value="1"/>
</dbReference>
<protein>
    <recommendedName>
        <fullName evidence="2">CRAL-TRIO domain-containing protein</fullName>
    </recommendedName>
</protein>
<evidence type="ECO:0000259" key="2">
    <source>
        <dbReference type="PROSITE" id="PS50191"/>
    </source>
</evidence>
<feature type="domain" description="CRAL-TRIO" evidence="2">
    <location>
        <begin position="82"/>
        <end position="299"/>
    </location>
</feature>
<dbReference type="InterPro" id="IPR011074">
    <property type="entry name" value="CRAL/TRIO_N_dom"/>
</dbReference>
<sequence length="509" mass="55327">MAPPKVESDKALQEFKARLEQNGYYTPAREAALPSADDVTLVRFLRARKFDVQGAYAQFTSAEDWRRTEQIDQLYDSFSLPEFEMARQLYPQWTGRRDNSGLPVYVFEVATLTKEKTDPYSKDSSRLEPRIVALYEHMVQYVLPLSSAIPHAHQESPISGCATLVDISGVSLQRFWALKGHMQRASTLANARYAETLGAIYLIGAPSFFSVVWGWIQKCTRFRTGDLLRPNRHGFPSRVKFLLKLPTTASLTGLHAGFDEGTRNKIHILSAADLTSTLSAHMPLSSIPRKYGGTLDWTFGESGPNLDAEAREVLHMEEGEEMPSGPLRWERGEGGGLRVVGGEGRTDEERQKWNNRGRDKAAARQRRDGAAAAAAASRVDEAVSARTATQENGVTARSPPPQATTQTTSLLPPSADAASPPSSSSPAPTTASSTSPSSAALPPPILGQGYSNAEPSSRLNSSPSANGVPEAGRRHVQEGEQEHDIHVAARENPSAPIKDLAAALEGTTL</sequence>
<dbReference type="InterPro" id="IPR051026">
    <property type="entry name" value="PI/PC_transfer"/>
</dbReference>
<evidence type="ECO:0000256" key="1">
    <source>
        <dbReference type="SAM" id="MobiDB-lite"/>
    </source>
</evidence>
<keyword evidence="4" id="KW-1185">Reference proteome</keyword>
<feature type="compositionally biased region" description="Low complexity" evidence="1">
    <location>
        <begin position="403"/>
        <end position="440"/>
    </location>
</feature>
<name>A0A9P7B531_RHOMI</name>
<feature type="compositionally biased region" description="Polar residues" evidence="1">
    <location>
        <begin position="449"/>
        <end position="465"/>
    </location>
</feature>
<dbReference type="AlphaFoldDB" id="A0A9P7B531"/>
<dbReference type="SUPFAM" id="SSF52087">
    <property type="entry name" value="CRAL/TRIO domain"/>
    <property type="match status" value="2"/>
</dbReference>
<accession>A0A9P7B531</accession>
<gene>
    <name evidence="3" type="ORF">C6P46_004868</name>
</gene>
<evidence type="ECO:0000313" key="3">
    <source>
        <dbReference type="EMBL" id="KAG0659928.1"/>
    </source>
</evidence>
<dbReference type="PANTHER" id="PTHR45657">
    <property type="entry name" value="CRAL-TRIO DOMAIN-CONTAINING PROTEIN YKL091C-RELATED"/>
    <property type="match status" value="1"/>
</dbReference>
<dbReference type="Gene3D" id="1.10.8.20">
    <property type="entry name" value="N-terminal domain of phosphatidylinositol transfer protein sec14p"/>
    <property type="match status" value="1"/>
</dbReference>
<dbReference type="Gene3D" id="3.40.525.10">
    <property type="entry name" value="CRAL-TRIO lipid binding domain"/>
    <property type="match status" value="2"/>
</dbReference>
<evidence type="ECO:0000313" key="4">
    <source>
        <dbReference type="Proteomes" id="UP000777482"/>
    </source>
</evidence>
<proteinExistence type="predicted"/>
<comment type="caution">
    <text evidence="3">The sequence shown here is derived from an EMBL/GenBank/DDBJ whole genome shotgun (WGS) entry which is preliminary data.</text>
</comment>
<dbReference type="CDD" id="cd00170">
    <property type="entry name" value="SEC14"/>
    <property type="match status" value="1"/>
</dbReference>
<dbReference type="InterPro" id="IPR036273">
    <property type="entry name" value="CRAL/TRIO_N_dom_sf"/>
</dbReference>
<dbReference type="Pfam" id="PF00650">
    <property type="entry name" value="CRAL_TRIO"/>
    <property type="match status" value="1"/>
</dbReference>
<dbReference type="EMBL" id="PUHQ01000049">
    <property type="protein sequence ID" value="KAG0659928.1"/>
    <property type="molecule type" value="Genomic_DNA"/>
</dbReference>